<dbReference type="GO" id="GO:0045048">
    <property type="term" value="P:protein insertion into ER membrane"/>
    <property type="evidence" value="ECO:0007669"/>
    <property type="project" value="InterPro"/>
</dbReference>
<protein>
    <submittedName>
        <fullName evidence="2">Uncharacterized protein</fullName>
    </submittedName>
</protein>
<accession>A0A8J8NKS2</accession>
<dbReference type="AlphaFoldDB" id="A0A8J8NKS2"/>
<dbReference type="Pfam" id="PF04190">
    <property type="entry name" value="GET4"/>
    <property type="match status" value="1"/>
</dbReference>
<dbReference type="Proteomes" id="UP000785679">
    <property type="component" value="Unassembled WGS sequence"/>
</dbReference>
<sequence>MAERLQTLLEQKNFYEYEQLTKTMFFKHKMRRRTDEMKKVIEDGIVTLGTNGQKDLVIDLLEIYYTEHAKKVNDIDDFFYKLCGFVFEHGDEARVENFFDRVIEYTRNANHDIPRMLAHRQFSQGKFSTAHINFLLCRDVDFIAKSLVEVMKQGYGEAEQDLFLARAMLELISRTEQFSLAIKLRKDYFPQVRSPIVNFVEMLPEIIQMKDFGLLKEIIGKYENEIKRDPVFMTILDKVAQKYFDGQRLIQESGLAKLLNSFLGGGK</sequence>
<dbReference type="EMBL" id="RRYP01013296">
    <property type="protein sequence ID" value="TNV76589.1"/>
    <property type="molecule type" value="Genomic_DNA"/>
</dbReference>
<comment type="caution">
    <text evidence="2">The sequence shown here is derived from an EMBL/GenBank/DDBJ whole genome shotgun (WGS) entry which is preliminary data.</text>
</comment>
<organism evidence="2 3">
    <name type="scientific">Halteria grandinella</name>
    <dbReference type="NCBI Taxonomy" id="5974"/>
    <lineage>
        <taxon>Eukaryota</taxon>
        <taxon>Sar</taxon>
        <taxon>Alveolata</taxon>
        <taxon>Ciliophora</taxon>
        <taxon>Intramacronucleata</taxon>
        <taxon>Spirotrichea</taxon>
        <taxon>Stichotrichia</taxon>
        <taxon>Sporadotrichida</taxon>
        <taxon>Halteriidae</taxon>
        <taxon>Halteria</taxon>
    </lineage>
</organism>
<keyword evidence="3" id="KW-1185">Reference proteome</keyword>
<dbReference type="InterPro" id="IPR011990">
    <property type="entry name" value="TPR-like_helical_dom_sf"/>
</dbReference>
<dbReference type="PANTHER" id="PTHR12875:SF0">
    <property type="entry name" value="GOLGI TO ER TRAFFIC PROTEIN 4 HOMOLOG"/>
    <property type="match status" value="1"/>
</dbReference>
<evidence type="ECO:0000256" key="1">
    <source>
        <dbReference type="ARBA" id="ARBA00005351"/>
    </source>
</evidence>
<reference evidence="2" key="1">
    <citation type="submission" date="2019-06" db="EMBL/GenBank/DDBJ databases">
        <authorList>
            <person name="Zheng W."/>
        </authorList>
    </citation>
    <scope>NUCLEOTIDE SEQUENCE</scope>
    <source>
        <strain evidence="2">QDHG01</strain>
    </source>
</reference>
<gene>
    <name evidence="2" type="ORF">FGO68_gene17048</name>
</gene>
<dbReference type="OrthoDB" id="10252405at2759"/>
<proteinExistence type="inferred from homology"/>
<dbReference type="Gene3D" id="1.25.40.10">
    <property type="entry name" value="Tetratricopeptide repeat domain"/>
    <property type="match status" value="1"/>
</dbReference>
<dbReference type="InterPro" id="IPR007317">
    <property type="entry name" value="GET4"/>
</dbReference>
<evidence type="ECO:0000313" key="2">
    <source>
        <dbReference type="EMBL" id="TNV76589.1"/>
    </source>
</evidence>
<dbReference type="PANTHER" id="PTHR12875">
    <property type="entry name" value="GOLGI TO ER TRAFFIC PROTEIN 4 HOMOLOG"/>
    <property type="match status" value="1"/>
</dbReference>
<name>A0A8J8NKS2_HALGN</name>
<dbReference type="GO" id="GO:0005829">
    <property type="term" value="C:cytosol"/>
    <property type="evidence" value="ECO:0007669"/>
    <property type="project" value="TreeGrafter"/>
</dbReference>
<evidence type="ECO:0000313" key="3">
    <source>
        <dbReference type="Proteomes" id="UP000785679"/>
    </source>
</evidence>
<comment type="similarity">
    <text evidence="1">Belongs to the GET4 family.</text>
</comment>